<dbReference type="PANTHER" id="PTHR10039:SF5">
    <property type="entry name" value="NACHT DOMAIN-CONTAINING PROTEIN"/>
    <property type="match status" value="1"/>
</dbReference>
<gene>
    <name evidence="3" type="ORF">FHL15_010713</name>
</gene>
<comment type="caution">
    <text evidence="3">The sequence shown here is derived from an EMBL/GenBank/DDBJ whole genome shotgun (WGS) entry which is preliminary data.</text>
</comment>
<organism evidence="3 4">
    <name type="scientific">Xylaria flabelliformis</name>
    <dbReference type="NCBI Taxonomy" id="2512241"/>
    <lineage>
        <taxon>Eukaryota</taxon>
        <taxon>Fungi</taxon>
        <taxon>Dikarya</taxon>
        <taxon>Ascomycota</taxon>
        <taxon>Pezizomycotina</taxon>
        <taxon>Sordariomycetes</taxon>
        <taxon>Xylariomycetidae</taxon>
        <taxon>Xylariales</taxon>
        <taxon>Xylariaceae</taxon>
        <taxon>Xylaria</taxon>
    </lineage>
</organism>
<proteinExistence type="predicted"/>
<dbReference type="Proteomes" id="UP000319160">
    <property type="component" value="Unassembled WGS sequence"/>
</dbReference>
<dbReference type="OrthoDB" id="443402at2759"/>
<dbReference type="PANTHER" id="PTHR10039">
    <property type="entry name" value="AMELOGENIN"/>
    <property type="match status" value="1"/>
</dbReference>
<evidence type="ECO:0000313" key="3">
    <source>
        <dbReference type="EMBL" id="TRX88400.1"/>
    </source>
</evidence>
<dbReference type="EMBL" id="VFLP01000089">
    <property type="protein sequence ID" value="TRX88400.1"/>
    <property type="molecule type" value="Genomic_DNA"/>
</dbReference>
<keyword evidence="1" id="KW-0677">Repeat</keyword>
<evidence type="ECO:0000256" key="1">
    <source>
        <dbReference type="ARBA" id="ARBA00022737"/>
    </source>
</evidence>
<accession>A0A553HKC5</accession>
<evidence type="ECO:0000313" key="4">
    <source>
        <dbReference type="Proteomes" id="UP000319160"/>
    </source>
</evidence>
<name>A0A553HKC5_9PEZI</name>
<reference evidence="4" key="1">
    <citation type="submission" date="2019-06" db="EMBL/GenBank/DDBJ databases">
        <title>Draft genome sequence of the griseofulvin-producing fungus Xylaria cubensis strain G536.</title>
        <authorList>
            <person name="Mead M.E."/>
            <person name="Raja H.A."/>
            <person name="Steenwyk J.L."/>
            <person name="Knowles S.L."/>
            <person name="Oberlies N.H."/>
            <person name="Rokas A."/>
        </authorList>
    </citation>
    <scope>NUCLEOTIDE SEQUENCE [LARGE SCALE GENOMIC DNA]</scope>
    <source>
        <strain evidence="4">G536</strain>
    </source>
</reference>
<dbReference type="AlphaFoldDB" id="A0A553HKC5"/>
<evidence type="ECO:0000259" key="2">
    <source>
        <dbReference type="Pfam" id="PF24883"/>
    </source>
</evidence>
<feature type="domain" description="Nephrocystin 3-like N-terminal" evidence="2">
    <location>
        <begin position="279"/>
        <end position="417"/>
    </location>
</feature>
<protein>
    <recommendedName>
        <fullName evidence="2">Nephrocystin 3-like N-terminal domain-containing protein</fullName>
    </recommendedName>
</protein>
<sequence length="423" mass="48050">MDPLTALGLAAGVVQFVSFASHLISRTKEIHGSASGQAKETLTLEKTYTTLQDLSLRLETSSKRNPKLEIVEKKTDFIKHVFAINDLSRTCESDCRRLLEIVSKLKAVEGESHRRWQTFKVALKTVWKGNEIIELENRLQHTQMTLTLHVCSLANFWHASFDRHLKQLRSETIELKAQQSAKLSDISRTLNELSARIMSARSTQERNVFGPDDIAYIEGQMSRLSVSKASATRENVILRSLSFDSRPVRHTSIPDASKRTFEWAFEQSNLPTSSATGSLLKWLKEGEGSFWVTGKPGSGKSTFMKYVADNPKTLSALSRWSHPKQPVLASHYFWSVGTPLQKSQKGLLQTLLYDIFHQLPDLIEIVCVERWPKTIEELQHEPWQVPELQRILQCIAGCQDLSVKFCFFIDGLDEFDGDHINFC</sequence>
<keyword evidence="4" id="KW-1185">Reference proteome</keyword>
<dbReference type="Pfam" id="PF24883">
    <property type="entry name" value="NPHP3_N"/>
    <property type="match status" value="1"/>
</dbReference>
<dbReference type="InterPro" id="IPR056884">
    <property type="entry name" value="NPHP3-like_N"/>
</dbReference>
<dbReference type="Gene3D" id="3.40.50.300">
    <property type="entry name" value="P-loop containing nucleotide triphosphate hydrolases"/>
    <property type="match status" value="1"/>
</dbReference>
<dbReference type="InterPro" id="IPR027417">
    <property type="entry name" value="P-loop_NTPase"/>
</dbReference>